<gene>
    <name evidence="1" type="ORF">BF38_6219</name>
    <name evidence="2" type="ORF">FOC89_00850</name>
</gene>
<dbReference type="Proteomes" id="UP000501107">
    <property type="component" value="Plasmid unnamed2"/>
</dbReference>
<evidence type="ECO:0000313" key="1">
    <source>
        <dbReference type="EMBL" id="AJG73701.1"/>
    </source>
</evidence>
<dbReference type="AlphaFoldDB" id="A0A0B5NIA3"/>
<evidence type="ECO:0000313" key="3">
    <source>
        <dbReference type="Proteomes" id="UP000031876"/>
    </source>
</evidence>
<dbReference type="Proteomes" id="UP000031876">
    <property type="component" value="Plasmid 4"/>
</dbReference>
<name>A0A0B5NIA3_BACTU</name>
<evidence type="ECO:0008006" key="5">
    <source>
        <dbReference type="Google" id="ProtNLM"/>
    </source>
</evidence>
<accession>A0A0B5NIA3</accession>
<reference evidence="2 4" key="2">
    <citation type="submission" date="2020-05" db="EMBL/GenBank/DDBJ databases">
        <title>FDA dAtabase for Regulatory Grade micrObial Sequences (FDA-ARGOS): Supporting development and validation of Infectious Disease Dx tests.</title>
        <authorList>
            <person name="Nelson B."/>
            <person name="Plummer A."/>
            <person name="Tallon L."/>
            <person name="Sadzewicz L."/>
            <person name="Zhao X."/>
            <person name="Vavikolanu K."/>
            <person name="Mehta A."/>
            <person name="Aluvathingal J."/>
            <person name="Nadendla S."/>
            <person name="Myers T."/>
            <person name="Yan Y."/>
            <person name="Sichtig H."/>
        </authorList>
    </citation>
    <scope>NUCLEOTIDE SEQUENCE [LARGE SCALE GENOMIC DNA]</scope>
    <source>
        <strain evidence="2 4">FDAARGOS_795</strain>
        <plasmid evidence="2 4">unnamed2</plasmid>
    </source>
</reference>
<dbReference type="KEGG" id="btw:BF38_6219"/>
<dbReference type="RefSeq" id="WP_001030996.1">
    <property type="nucleotide sequence ID" value="NZ_CAKJXA010000073.1"/>
</dbReference>
<reference evidence="1 3" key="1">
    <citation type="journal article" date="2015" name="Genome Announc.">
        <title>Complete genome sequences for 35 biothreat assay-relevant bacillus species.</title>
        <authorList>
            <person name="Johnson S.L."/>
            <person name="Daligault H.E."/>
            <person name="Davenport K.W."/>
            <person name="Jaissle J."/>
            <person name="Frey K.G."/>
            <person name="Ladner J.T."/>
            <person name="Broomall S.M."/>
            <person name="Bishop-Lilly K.A."/>
            <person name="Bruce D.C."/>
            <person name="Gibbons H.S."/>
            <person name="Coyne S.R."/>
            <person name="Lo C.C."/>
            <person name="Meincke L."/>
            <person name="Munk A.C."/>
            <person name="Koroleva G.I."/>
            <person name="Rosenzweig C.N."/>
            <person name="Palacios G.F."/>
            <person name="Redden C.L."/>
            <person name="Minogue T.D."/>
            <person name="Chain P.S."/>
        </authorList>
    </citation>
    <scope>NUCLEOTIDE SEQUENCE [LARGE SCALE GENOMIC DNA]</scope>
    <source>
        <strain evidence="1 3">HD1011</strain>
        <plasmid evidence="1 3">4</plasmid>
    </source>
</reference>
<evidence type="ECO:0000313" key="2">
    <source>
        <dbReference type="EMBL" id="QKH22567.1"/>
    </source>
</evidence>
<dbReference type="EMBL" id="CP009333">
    <property type="protein sequence ID" value="AJG73701.1"/>
    <property type="molecule type" value="Genomic_DNA"/>
</dbReference>
<sequence length="58" mass="6459">MNKEGIYIIDSKGDSTYFSPPDSGFGEIQIQYCNSVPIMLRETKTLRLAETKKSKAAS</sequence>
<keyword evidence="2" id="KW-0614">Plasmid</keyword>
<organism evidence="2 4">
    <name type="scientific">Bacillus thuringiensis</name>
    <dbReference type="NCBI Taxonomy" id="1428"/>
    <lineage>
        <taxon>Bacteria</taxon>
        <taxon>Bacillati</taxon>
        <taxon>Bacillota</taxon>
        <taxon>Bacilli</taxon>
        <taxon>Bacillales</taxon>
        <taxon>Bacillaceae</taxon>
        <taxon>Bacillus</taxon>
        <taxon>Bacillus cereus group</taxon>
    </lineage>
</organism>
<geneLocation type="plasmid" evidence="1 3">
    <name>4</name>
</geneLocation>
<geneLocation type="plasmid" evidence="2 4">
    <name>unnamed2</name>
</geneLocation>
<protein>
    <recommendedName>
        <fullName evidence="5">DUF3954 domain-containing protein</fullName>
    </recommendedName>
</protein>
<proteinExistence type="predicted"/>
<dbReference type="EMBL" id="CP053978">
    <property type="protein sequence ID" value="QKH22567.1"/>
    <property type="molecule type" value="Genomic_DNA"/>
</dbReference>
<evidence type="ECO:0000313" key="4">
    <source>
        <dbReference type="Proteomes" id="UP000501107"/>
    </source>
</evidence>